<dbReference type="RefSeq" id="WP_166321382.1">
    <property type="nucleotide sequence ID" value="NZ_CP049934.1"/>
</dbReference>
<dbReference type="GO" id="GO:0030649">
    <property type="term" value="P:aminoglycoside antibiotic catabolic process"/>
    <property type="evidence" value="ECO:0007669"/>
    <property type="project" value="TreeGrafter"/>
</dbReference>
<evidence type="ECO:0000256" key="2">
    <source>
        <dbReference type="ARBA" id="ARBA00023315"/>
    </source>
</evidence>
<evidence type="ECO:0000259" key="4">
    <source>
        <dbReference type="Pfam" id="PF13530"/>
    </source>
</evidence>
<dbReference type="PANTHER" id="PTHR37817:SF1">
    <property type="entry name" value="N-ACETYLTRANSFERASE EIS"/>
    <property type="match status" value="1"/>
</dbReference>
<dbReference type="NCBIfam" id="NF002367">
    <property type="entry name" value="PRK01346.1-4"/>
    <property type="match status" value="1"/>
</dbReference>
<accession>A0A6G8FG71</accession>
<keyword evidence="1 3" id="KW-0808">Transferase</keyword>
<dbReference type="HAMAP" id="MF_01812">
    <property type="entry name" value="Eis"/>
    <property type="match status" value="1"/>
</dbReference>
<proteinExistence type="inferred from homology"/>
<dbReference type="GO" id="GO:0034069">
    <property type="term" value="F:aminoglycoside N-acetyltransferase activity"/>
    <property type="evidence" value="ECO:0007669"/>
    <property type="project" value="TreeGrafter"/>
</dbReference>
<evidence type="ECO:0000313" key="6">
    <source>
        <dbReference type="EMBL" id="QIM15337.1"/>
    </source>
</evidence>
<dbReference type="InterPro" id="IPR036527">
    <property type="entry name" value="SCP2_sterol-bd_dom_sf"/>
</dbReference>
<dbReference type="Pfam" id="PF13530">
    <property type="entry name" value="SCP2_2"/>
    <property type="match status" value="1"/>
</dbReference>
<sequence>MSFSENYSLTLLDPENRLEDALRLDAWAFPMEIPFDDLLRLQHAIPWGRFWGVEARDSSASSELSGMYGAHTLRAFPVPGAEVACGWLTWVAVHPAHRRRGLLRSMMMHHFNDCRERGEAVSGLAAAEAGIYGRFGYGAATPQMSLTVPRGAALRVVAGSEALTPEMHIWDPALHGDEIARLHRDVARLPEGIGRPGWVTWETPELRESCDEDAPVRRHGLEALRVLIVRDASGAARGYARFRRKPVWDRDNAEGVVILRDIVALDPAATHLLWSILLDLDLTSRVDASLLPIDDPILSLLVDARAAKPVTHDLHWLRLIDVPRALAERRYAAPLDVVVGVRDELIPENAGLWRVRVNTEGAAEVTPSDVDPDFTLDVRELGAAHLGTVSLAALAQAGLVEVHRPAALARAATAWSWPVAAGANWIL</sequence>
<comment type="similarity">
    <text evidence="3">Belongs to the acetyltransferase Eis family.</text>
</comment>
<dbReference type="InterPro" id="IPR041380">
    <property type="entry name" value="Acetyltransf_17"/>
</dbReference>
<dbReference type="InterPro" id="IPR051554">
    <property type="entry name" value="Acetyltransferase_Eis"/>
</dbReference>
<keyword evidence="7" id="KW-1185">Reference proteome</keyword>
<evidence type="ECO:0000256" key="3">
    <source>
        <dbReference type="HAMAP-Rule" id="MF_01812"/>
    </source>
</evidence>
<feature type="domain" description="Eis-like acetyltransferase" evidence="5">
    <location>
        <begin position="217"/>
        <end position="317"/>
    </location>
</feature>
<evidence type="ECO:0000259" key="5">
    <source>
        <dbReference type="Pfam" id="PF17668"/>
    </source>
</evidence>
<dbReference type="Gene3D" id="3.40.630.30">
    <property type="match status" value="2"/>
</dbReference>
<dbReference type="InterPro" id="IPR025559">
    <property type="entry name" value="Eis_dom"/>
</dbReference>
<evidence type="ECO:0000313" key="7">
    <source>
        <dbReference type="Proteomes" id="UP000501387"/>
    </source>
</evidence>
<dbReference type="CDD" id="cd04301">
    <property type="entry name" value="NAT_SF"/>
    <property type="match status" value="1"/>
</dbReference>
<dbReference type="EMBL" id="CP049934">
    <property type="protein sequence ID" value="QIM15337.1"/>
    <property type="molecule type" value="Genomic_DNA"/>
</dbReference>
<gene>
    <name evidence="6" type="ORF">G7067_01160</name>
</gene>
<feature type="binding site" evidence="3">
    <location>
        <begin position="91"/>
        <end position="93"/>
    </location>
    <ligand>
        <name>acetyl-CoA</name>
        <dbReference type="ChEBI" id="CHEBI:57288"/>
    </ligand>
</feature>
<dbReference type="PANTHER" id="PTHR37817">
    <property type="entry name" value="N-ACETYLTRANSFERASE EIS"/>
    <property type="match status" value="1"/>
</dbReference>
<dbReference type="InterPro" id="IPR016181">
    <property type="entry name" value="Acyl_CoA_acyltransferase"/>
</dbReference>
<feature type="active site" description="Proton donor" evidence="3">
    <location>
        <position position="132"/>
    </location>
</feature>
<organism evidence="6 7">
    <name type="scientific">Leucobacter insecticola</name>
    <dbReference type="NCBI Taxonomy" id="2714934"/>
    <lineage>
        <taxon>Bacteria</taxon>
        <taxon>Bacillati</taxon>
        <taxon>Actinomycetota</taxon>
        <taxon>Actinomycetes</taxon>
        <taxon>Micrococcales</taxon>
        <taxon>Microbacteriaceae</taxon>
        <taxon>Leucobacter</taxon>
    </lineage>
</organism>
<comment type="caution">
    <text evidence="3">Lacks conserved residue(s) required for the propagation of feature annotation.</text>
</comment>
<dbReference type="InterPro" id="IPR022902">
    <property type="entry name" value="NAcTrfase_Eis"/>
</dbReference>
<name>A0A6G8FG71_9MICO</name>
<feature type="domain" description="Enhanced intracellular survival protein" evidence="4">
    <location>
        <begin position="322"/>
        <end position="415"/>
    </location>
</feature>
<dbReference type="SUPFAM" id="SSF55718">
    <property type="entry name" value="SCP-like"/>
    <property type="match status" value="1"/>
</dbReference>
<dbReference type="Gene3D" id="3.30.1050.10">
    <property type="entry name" value="SCP2 sterol-binding domain"/>
    <property type="match status" value="1"/>
</dbReference>
<keyword evidence="2 3" id="KW-0012">Acyltransferase</keyword>
<dbReference type="AlphaFoldDB" id="A0A6G8FG71"/>
<feature type="binding site" evidence="3">
    <location>
        <begin position="99"/>
        <end position="104"/>
    </location>
    <ligand>
        <name>acetyl-CoA</name>
        <dbReference type="ChEBI" id="CHEBI:57288"/>
    </ligand>
</feature>
<dbReference type="Proteomes" id="UP000501387">
    <property type="component" value="Chromosome"/>
</dbReference>
<dbReference type="SUPFAM" id="SSF55729">
    <property type="entry name" value="Acyl-CoA N-acyltransferases (Nat)"/>
    <property type="match status" value="1"/>
</dbReference>
<comment type="subunit">
    <text evidence="3">Homohexamer; trimer of dimers.</text>
</comment>
<protein>
    <submittedName>
        <fullName evidence="6">GNAT family N-acetyltransferase</fullName>
    </submittedName>
</protein>
<dbReference type="KEGG" id="lins:G7067_01160"/>
<dbReference type="Pfam" id="PF13527">
    <property type="entry name" value="Acetyltransf_9"/>
    <property type="match status" value="1"/>
</dbReference>
<evidence type="ECO:0000256" key="1">
    <source>
        <dbReference type="ARBA" id="ARBA00022679"/>
    </source>
</evidence>
<dbReference type="Pfam" id="PF17668">
    <property type="entry name" value="Acetyltransf_17"/>
    <property type="match status" value="1"/>
</dbReference>
<reference evidence="6 7" key="1">
    <citation type="submission" date="2020-03" db="EMBL/GenBank/DDBJ databases">
        <title>Leucobacter sp. nov., isolated from beetles.</title>
        <authorList>
            <person name="Hyun D.-W."/>
            <person name="Bae J.-W."/>
        </authorList>
    </citation>
    <scope>NUCLEOTIDE SEQUENCE [LARGE SCALE GENOMIC DNA]</scope>
    <source>
        <strain evidence="6 7">HDW9B</strain>
    </source>
</reference>